<gene>
    <name evidence="3" type="ORF">CQA53_11635</name>
</gene>
<feature type="transmembrane region" description="Helical" evidence="2">
    <location>
        <begin position="75"/>
        <end position="98"/>
    </location>
</feature>
<name>A0A3D8I1Z0_9HELI</name>
<proteinExistence type="predicted"/>
<protein>
    <submittedName>
        <fullName evidence="3">Uncharacterized protein</fullName>
    </submittedName>
</protein>
<evidence type="ECO:0000313" key="4">
    <source>
        <dbReference type="Proteomes" id="UP000256379"/>
    </source>
</evidence>
<dbReference type="RefSeq" id="WP_115544038.1">
    <property type="nucleotide sequence ID" value="NZ_NXLQ01000152.1"/>
</dbReference>
<evidence type="ECO:0000313" key="3">
    <source>
        <dbReference type="EMBL" id="RDU59105.1"/>
    </source>
</evidence>
<keyword evidence="4" id="KW-1185">Reference proteome</keyword>
<feature type="region of interest" description="Disordered" evidence="1">
    <location>
        <begin position="1"/>
        <end position="24"/>
    </location>
</feature>
<sequence length="237" mass="28144">MSEIIKDNDRESQKDKANADSTKLDSDDDKIIWELKHKKTLGFFYSWFVRYIFFFGGIYYIIIGTQKYLSRDDNGLLISVILLFLVILWFFVSPLLIYKTLNARKILIKNNNLILKKYIGKDINLPLGTFFIDIRNPTWFAALLVCDDVEIVNFHGKSIYTLQLIEDNIENLNQLYVVLNPYINDFLYSLDKDNYHKAYNILLPITQNFHSNLYKDKNRQFNLNKIERLRKEQENAM</sequence>
<dbReference type="OrthoDB" id="5328201at2"/>
<keyword evidence="2" id="KW-1133">Transmembrane helix</keyword>
<accession>A0A3D8I1Z0</accession>
<comment type="caution">
    <text evidence="3">The sequence shown here is derived from an EMBL/GenBank/DDBJ whole genome shotgun (WGS) entry which is preliminary data.</text>
</comment>
<reference evidence="3 4" key="1">
    <citation type="submission" date="2018-04" db="EMBL/GenBank/DDBJ databases">
        <title>Novel Campyloabacter and Helicobacter Species and Strains.</title>
        <authorList>
            <person name="Mannion A.J."/>
            <person name="Shen Z."/>
            <person name="Fox J.G."/>
        </authorList>
    </citation>
    <scope>NUCLEOTIDE SEQUENCE [LARGE SCALE GENOMIC DNA]</scope>
    <source>
        <strain evidence="3 4">MIT 17-337</strain>
    </source>
</reference>
<dbReference type="AlphaFoldDB" id="A0A3D8I1Z0"/>
<evidence type="ECO:0000256" key="1">
    <source>
        <dbReference type="SAM" id="MobiDB-lite"/>
    </source>
</evidence>
<keyword evidence="2" id="KW-0472">Membrane</keyword>
<keyword evidence="2" id="KW-0812">Transmembrane</keyword>
<dbReference type="EMBL" id="NXLQ01000152">
    <property type="protein sequence ID" value="RDU59105.1"/>
    <property type="molecule type" value="Genomic_DNA"/>
</dbReference>
<dbReference type="Proteomes" id="UP000256379">
    <property type="component" value="Unassembled WGS sequence"/>
</dbReference>
<feature type="transmembrane region" description="Helical" evidence="2">
    <location>
        <begin position="43"/>
        <end position="63"/>
    </location>
</feature>
<evidence type="ECO:0000256" key="2">
    <source>
        <dbReference type="SAM" id="Phobius"/>
    </source>
</evidence>
<organism evidence="3 4">
    <name type="scientific">Helicobacter didelphidarum</name>
    <dbReference type="NCBI Taxonomy" id="2040648"/>
    <lineage>
        <taxon>Bacteria</taxon>
        <taxon>Pseudomonadati</taxon>
        <taxon>Campylobacterota</taxon>
        <taxon>Epsilonproteobacteria</taxon>
        <taxon>Campylobacterales</taxon>
        <taxon>Helicobacteraceae</taxon>
        <taxon>Helicobacter</taxon>
    </lineage>
</organism>